<dbReference type="Gene3D" id="3.40.1380.20">
    <property type="entry name" value="Pyruvate kinase, C-terminal domain"/>
    <property type="match status" value="1"/>
</dbReference>
<dbReference type="Gene3D" id="2.40.33.10">
    <property type="entry name" value="PK beta-barrel domain-like"/>
    <property type="match status" value="1"/>
</dbReference>
<keyword evidence="4 13" id="KW-0808">Transferase</keyword>
<evidence type="ECO:0000313" key="16">
    <source>
        <dbReference type="EMBL" id="UOO82145.1"/>
    </source>
</evidence>
<evidence type="ECO:0000256" key="12">
    <source>
        <dbReference type="NCBIfam" id="TIGR01064"/>
    </source>
</evidence>
<feature type="domain" description="Pyruvate kinase C-terminal" evidence="15">
    <location>
        <begin position="374"/>
        <end position="486"/>
    </location>
</feature>
<dbReference type="EMBL" id="CP091508">
    <property type="protein sequence ID" value="UOO82145.1"/>
    <property type="molecule type" value="Genomic_DNA"/>
</dbReference>
<dbReference type="Gene3D" id="3.20.20.60">
    <property type="entry name" value="Phosphoenolpyruvate-binding domains"/>
    <property type="match status" value="1"/>
</dbReference>
<reference evidence="16 17" key="1">
    <citation type="journal article" date="2022" name="Res Sq">
        <title>Evolution of multicellular longitudinally dividing oral cavity symbionts (Neisseriaceae).</title>
        <authorList>
            <person name="Nyongesa S."/>
            <person name="Weber P."/>
            <person name="Bernet E."/>
            <person name="Pullido F."/>
            <person name="Nieckarz M."/>
            <person name="Delaby M."/>
            <person name="Nieves C."/>
            <person name="Viehboeck T."/>
            <person name="Krause N."/>
            <person name="Rivera-Millot A."/>
            <person name="Nakamura A."/>
            <person name="Vischer N."/>
            <person name="VanNieuwenhze M."/>
            <person name="Brun Y."/>
            <person name="Cava F."/>
            <person name="Bulgheresi S."/>
            <person name="Veyrier F."/>
        </authorList>
    </citation>
    <scope>NUCLEOTIDE SEQUENCE [LARGE SCALE GENOMIC DNA]</scope>
    <source>
        <strain evidence="16 17">CCUG 63373m</strain>
    </source>
</reference>
<evidence type="ECO:0000256" key="3">
    <source>
        <dbReference type="ARBA" id="ARBA00012142"/>
    </source>
</evidence>
<dbReference type="EC" id="2.7.1.40" evidence="3 12"/>
<comment type="similarity">
    <text evidence="2 13">Belongs to the pyruvate kinase family.</text>
</comment>
<dbReference type="NCBIfam" id="NF004491">
    <property type="entry name" value="PRK05826.1"/>
    <property type="match status" value="1"/>
</dbReference>
<evidence type="ECO:0000256" key="1">
    <source>
        <dbReference type="ARBA" id="ARBA00004997"/>
    </source>
</evidence>
<dbReference type="Proteomes" id="UP000829817">
    <property type="component" value="Chromosome"/>
</dbReference>
<dbReference type="InterPro" id="IPR015813">
    <property type="entry name" value="Pyrv/PenolPyrv_kinase-like_dom"/>
</dbReference>
<dbReference type="SUPFAM" id="SSF52935">
    <property type="entry name" value="PK C-terminal domain-like"/>
    <property type="match status" value="1"/>
</dbReference>
<dbReference type="InterPro" id="IPR036918">
    <property type="entry name" value="Pyrv_Knase_C_sf"/>
</dbReference>
<gene>
    <name evidence="16" type="primary">pyk</name>
    <name evidence="16" type="ORF">LVJ83_01305</name>
</gene>
<keyword evidence="7 13" id="KW-0418">Kinase</keyword>
<dbReference type="Pfam" id="PF02887">
    <property type="entry name" value="PK_C"/>
    <property type="match status" value="1"/>
</dbReference>
<name>A0ABY4DSX8_9NEIS</name>
<keyword evidence="9 13" id="KW-0460">Magnesium</keyword>
<proteinExistence type="inferred from homology"/>
<organism evidence="16 17">
    <name type="scientific">Uruburuella testudinis</name>
    <dbReference type="NCBI Taxonomy" id="1282863"/>
    <lineage>
        <taxon>Bacteria</taxon>
        <taxon>Pseudomonadati</taxon>
        <taxon>Pseudomonadota</taxon>
        <taxon>Betaproteobacteria</taxon>
        <taxon>Neisseriales</taxon>
        <taxon>Neisseriaceae</taxon>
        <taxon>Uruburuella</taxon>
    </lineage>
</organism>
<dbReference type="InterPro" id="IPR011037">
    <property type="entry name" value="Pyrv_Knase-like_insert_dom_sf"/>
</dbReference>
<dbReference type="PANTHER" id="PTHR11817">
    <property type="entry name" value="PYRUVATE KINASE"/>
    <property type="match status" value="1"/>
</dbReference>
<accession>A0ABY4DSX8</accession>
<dbReference type="InterPro" id="IPR015795">
    <property type="entry name" value="Pyrv_Knase_C"/>
</dbReference>
<dbReference type="Pfam" id="PF00224">
    <property type="entry name" value="PK"/>
    <property type="match status" value="1"/>
</dbReference>
<dbReference type="InterPro" id="IPR015793">
    <property type="entry name" value="Pyrv_Knase_brl"/>
</dbReference>
<keyword evidence="6" id="KW-0547">Nucleotide-binding</keyword>
<evidence type="ECO:0000256" key="9">
    <source>
        <dbReference type="ARBA" id="ARBA00022842"/>
    </source>
</evidence>
<evidence type="ECO:0000256" key="11">
    <source>
        <dbReference type="ARBA" id="ARBA00023317"/>
    </source>
</evidence>
<evidence type="ECO:0000259" key="15">
    <source>
        <dbReference type="Pfam" id="PF02887"/>
    </source>
</evidence>
<keyword evidence="10 13" id="KW-0324">Glycolysis</keyword>
<keyword evidence="11 16" id="KW-0670">Pyruvate</keyword>
<keyword evidence="17" id="KW-1185">Reference proteome</keyword>
<evidence type="ECO:0000259" key="14">
    <source>
        <dbReference type="Pfam" id="PF00224"/>
    </source>
</evidence>
<evidence type="ECO:0000256" key="8">
    <source>
        <dbReference type="ARBA" id="ARBA00022840"/>
    </source>
</evidence>
<evidence type="ECO:0000256" key="6">
    <source>
        <dbReference type="ARBA" id="ARBA00022741"/>
    </source>
</evidence>
<dbReference type="InterPro" id="IPR001697">
    <property type="entry name" value="Pyr_Knase"/>
</dbReference>
<dbReference type="InterPro" id="IPR015806">
    <property type="entry name" value="Pyrv_Knase_insert_dom_sf"/>
</dbReference>
<dbReference type="SUPFAM" id="SSF51621">
    <property type="entry name" value="Phosphoenolpyruvate/pyruvate domain"/>
    <property type="match status" value="1"/>
</dbReference>
<evidence type="ECO:0000256" key="5">
    <source>
        <dbReference type="ARBA" id="ARBA00022723"/>
    </source>
</evidence>
<dbReference type="PRINTS" id="PR01050">
    <property type="entry name" value="PYRUVTKNASE"/>
</dbReference>
<evidence type="ECO:0000256" key="7">
    <source>
        <dbReference type="ARBA" id="ARBA00022777"/>
    </source>
</evidence>
<dbReference type="NCBIfam" id="TIGR01064">
    <property type="entry name" value="pyruv_kin"/>
    <property type="match status" value="1"/>
</dbReference>
<comment type="catalytic activity">
    <reaction evidence="13">
        <text>pyruvate + ATP = phosphoenolpyruvate + ADP + H(+)</text>
        <dbReference type="Rhea" id="RHEA:18157"/>
        <dbReference type="ChEBI" id="CHEBI:15361"/>
        <dbReference type="ChEBI" id="CHEBI:15378"/>
        <dbReference type="ChEBI" id="CHEBI:30616"/>
        <dbReference type="ChEBI" id="CHEBI:58702"/>
        <dbReference type="ChEBI" id="CHEBI:456216"/>
        <dbReference type="EC" id="2.7.1.40"/>
    </reaction>
</comment>
<feature type="domain" description="Pyruvate kinase barrel" evidence="14">
    <location>
        <begin position="14"/>
        <end position="340"/>
    </location>
</feature>
<dbReference type="GO" id="GO:0016301">
    <property type="term" value="F:kinase activity"/>
    <property type="evidence" value="ECO:0007669"/>
    <property type="project" value="UniProtKB-KW"/>
</dbReference>
<evidence type="ECO:0000313" key="17">
    <source>
        <dbReference type="Proteomes" id="UP000829817"/>
    </source>
</evidence>
<dbReference type="InterPro" id="IPR040442">
    <property type="entry name" value="Pyrv_kinase-like_dom_sf"/>
</dbReference>
<keyword evidence="5" id="KW-0479">Metal-binding</keyword>
<evidence type="ECO:0000256" key="4">
    <source>
        <dbReference type="ARBA" id="ARBA00022679"/>
    </source>
</evidence>
<dbReference type="GO" id="GO:0004743">
    <property type="term" value="F:pyruvate kinase activity"/>
    <property type="evidence" value="ECO:0007669"/>
    <property type="project" value="UniProtKB-EC"/>
</dbReference>
<dbReference type="SUPFAM" id="SSF50800">
    <property type="entry name" value="PK beta-barrel domain-like"/>
    <property type="match status" value="1"/>
</dbReference>
<evidence type="ECO:0000256" key="13">
    <source>
        <dbReference type="RuleBase" id="RU000504"/>
    </source>
</evidence>
<protein>
    <recommendedName>
        <fullName evidence="3 12">Pyruvate kinase</fullName>
        <ecNumber evidence="3 12">2.7.1.40</ecNumber>
    </recommendedName>
</protein>
<keyword evidence="8" id="KW-0067">ATP-binding</keyword>
<sequence length="489" mass="52660">MSTTKRDLTRIRHNTKIVATLGPGSNNVDLLEDMIRVGGLNVVRFNFSHGTAEFHQENAKIVREAAKRAGHEVAIMADLQGPKIRVGKLVNGFIELNAGEKLLLDAAHEGEGTRERVGLDYRDLPNDVKAGDILLLDDGLLTLIVDSVNGSEILTTVQNSHKLKSNKGINKQGGGLSAGALTEKDFRDLKTAVAIGCDYLAVSFVKSAEDLKIARDLVEQEMQGSDAVRPGLVSKIERVEAIENLDEIIKASDGIMVARGDLAVEVGNAAVPALQKRMIKRARELRRFSITATQMMESMITNPVPTRAEVSDVANAVLDGTDAVMCSAETAVGAYPFETVRQMAIICAAAEAEQDSLNGVDESNIHPPVGTNLAVASGAVHVARAVQAKAIVALTESGSTAFQISRHSIQLPVYALTPSVSAQRRMAMYRGVRPIMLATSKDHDTAVDEVEAMLVERKVLESGDQYIITSGSRMRESGSTNMLQVMEVR</sequence>
<dbReference type="RefSeq" id="WP_244785558.1">
    <property type="nucleotide sequence ID" value="NZ_CP091508.1"/>
</dbReference>
<evidence type="ECO:0000256" key="10">
    <source>
        <dbReference type="ARBA" id="ARBA00023152"/>
    </source>
</evidence>
<evidence type="ECO:0000256" key="2">
    <source>
        <dbReference type="ARBA" id="ARBA00008663"/>
    </source>
</evidence>
<comment type="pathway">
    <text evidence="1 13">Carbohydrate degradation; glycolysis; pyruvate from D-glyceraldehyde 3-phosphate: step 5/5.</text>
</comment>